<evidence type="ECO:0000256" key="2">
    <source>
        <dbReference type="SAM" id="Phobius"/>
    </source>
</evidence>
<organism evidence="4 5">
    <name type="scientific">Dracunculus medinensis</name>
    <name type="common">Guinea worm</name>
    <dbReference type="NCBI Taxonomy" id="318479"/>
    <lineage>
        <taxon>Eukaryota</taxon>
        <taxon>Metazoa</taxon>
        <taxon>Ecdysozoa</taxon>
        <taxon>Nematoda</taxon>
        <taxon>Chromadorea</taxon>
        <taxon>Rhabditida</taxon>
        <taxon>Spirurina</taxon>
        <taxon>Dracunculoidea</taxon>
        <taxon>Dracunculidae</taxon>
        <taxon>Dracunculus</taxon>
    </lineage>
</organism>
<dbReference type="InterPro" id="IPR001507">
    <property type="entry name" value="ZP_dom"/>
</dbReference>
<dbReference type="Proteomes" id="UP000274756">
    <property type="component" value="Unassembled WGS sequence"/>
</dbReference>
<dbReference type="InterPro" id="IPR051962">
    <property type="entry name" value="Cuticlin"/>
</dbReference>
<keyword evidence="1" id="KW-0732">Signal</keyword>
<proteinExistence type="predicted"/>
<reference evidence="4 5" key="1">
    <citation type="submission" date="2018-11" db="EMBL/GenBank/DDBJ databases">
        <authorList>
            <consortium name="Pathogen Informatics"/>
        </authorList>
    </citation>
    <scope>NUCLEOTIDE SEQUENCE [LARGE SCALE GENOMIC DNA]</scope>
</reference>
<evidence type="ECO:0000313" key="4">
    <source>
        <dbReference type="EMBL" id="VDN54319.1"/>
    </source>
</evidence>
<dbReference type="EMBL" id="UYYG01000609">
    <property type="protein sequence ID" value="VDN54319.1"/>
    <property type="molecule type" value="Genomic_DNA"/>
</dbReference>
<name>A0A3P7SUZ1_DRAME</name>
<gene>
    <name evidence="4" type="ORF">DME_LOCUS4292</name>
</gene>
<feature type="transmembrane region" description="Helical" evidence="2">
    <location>
        <begin position="176"/>
        <end position="197"/>
    </location>
</feature>
<accession>A0A3P7SUZ1</accession>
<evidence type="ECO:0000313" key="5">
    <source>
        <dbReference type="Proteomes" id="UP000274756"/>
    </source>
</evidence>
<keyword evidence="5" id="KW-1185">Reference proteome</keyword>
<feature type="domain" description="ZP" evidence="3">
    <location>
        <begin position="1"/>
        <end position="30"/>
    </location>
</feature>
<dbReference type="PROSITE" id="PS51034">
    <property type="entry name" value="ZP_2"/>
    <property type="match status" value="1"/>
</dbReference>
<sequence length="211" mass="23656">MPDRESIYFSCQIKLCFKNGGYCTDLTPPKCEEIIQNIEDDLRDDQLIATTSGLPVTSRTVKVLTSGRNPRTTSPAILLLQNEKKNDIIVPPARSGAENNVESAASPVLKPQYKVLKSTRDRRTATDENDNIIDVDVTSSKVKIIEQEFEYPEQSLQLQTFNNIRYDRDSICVPLYGIWILLGLCAISVAMASAASYRARTTSRKFVPFCQ</sequence>
<keyword evidence="2" id="KW-0812">Transmembrane</keyword>
<keyword evidence="2" id="KW-1133">Transmembrane helix</keyword>
<evidence type="ECO:0000259" key="3">
    <source>
        <dbReference type="PROSITE" id="PS51034"/>
    </source>
</evidence>
<dbReference type="PANTHER" id="PTHR22907:SF54">
    <property type="entry name" value="GH04558P"/>
    <property type="match status" value="1"/>
</dbReference>
<evidence type="ECO:0000256" key="1">
    <source>
        <dbReference type="ARBA" id="ARBA00022729"/>
    </source>
</evidence>
<dbReference type="AlphaFoldDB" id="A0A3P7SUZ1"/>
<protein>
    <recommendedName>
        <fullName evidence="3">ZP domain-containing protein</fullName>
    </recommendedName>
</protein>
<keyword evidence="2" id="KW-0472">Membrane</keyword>
<dbReference type="OrthoDB" id="5865971at2759"/>
<dbReference type="PANTHER" id="PTHR22907">
    <property type="entry name" value="GH04558P"/>
    <property type="match status" value="1"/>
</dbReference>